<comment type="similarity">
    <text evidence="1">Belongs to the iron/ascorbate-dependent oxidoreductase family.</text>
</comment>
<keyword evidence="1" id="KW-0560">Oxidoreductase</keyword>
<gene>
    <name evidence="3" type="ORF">JVT61DRAFT_4357</name>
</gene>
<evidence type="ECO:0000256" key="1">
    <source>
        <dbReference type="RuleBase" id="RU003682"/>
    </source>
</evidence>
<keyword evidence="1" id="KW-0408">Iron</keyword>
<organism evidence="3 4">
    <name type="scientific">Boletus reticuloceps</name>
    <dbReference type="NCBI Taxonomy" id="495285"/>
    <lineage>
        <taxon>Eukaryota</taxon>
        <taxon>Fungi</taxon>
        <taxon>Dikarya</taxon>
        <taxon>Basidiomycota</taxon>
        <taxon>Agaricomycotina</taxon>
        <taxon>Agaricomycetes</taxon>
        <taxon>Agaricomycetidae</taxon>
        <taxon>Boletales</taxon>
        <taxon>Boletineae</taxon>
        <taxon>Boletaceae</taxon>
        <taxon>Boletoideae</taxon>
        <taxon>Boletus</taxon>
    </lineage>
</organism>
<dbReference type="GO" id="GO:0046872">
    <property type="term" value="F:metal ion binding"/>
    <property type="evidence" value="ECO:0007669"/>
    <property type="project" value="UniProtKB-KW"/>
</dbReference>
<dbReference type="PANTHER" id="PTHR33099:SF14">
    <property type="entry name" value="PROLYL 4-HYDROXYLASE ALPHA SUBUNIT FE(2+) 2OG DIOXYGENASE DOMAIN-CONTAINING PROTEIN"/>
    <property type="match status" value="1"/>
</dbReference>
<name>A0A8I3A995_9AGAM</name>
<dbReference type="Proteomes" id="UP000683000">
    <property type="component" value="Unassembled WGS sequence"/>
</dbReference>
<proteinExistence type="inferred from homology"/>
<feature type="domain" description="Fe2OG dioxygenase" evidence="2">
    <location>
        <begin position="121"/>
        <end position="224"/>
    </location>
</feature>
<comment type="caution">
    <text evidence="3">The sequence shown here is derived from an EMBL/GenBank/DDBJ whole genome shotgun (WGS) entry which is preliminary data.</text>
</comment>
<evidence type="ECO:0000313" key="4">
    <source>
        <dbReference type="Proteomes" id="UP000683000"/>
    </source>
</evidence>
<dbReference type="OrthoDB" id="27483at2759"/>
<dbReference type="GO" id="GO:0016491">
    <property type="term" value="F:oxidoreductase activity"/>
    <property type="evidence" value="ECO:0007669"/>
    <property type="project" value="UniProtKB-KW"/>
</dbReference>
<dbReference type="EMBL" id="JAGFBS010000018">
    <property type="protein sequence ID" value="KAG6374330.1"/>
    <property type="molecule type" value="Genomic_DNA"/>
</dbReference>
<dbReference type="InterPro" id="IPR005123">
    <property type="entry name" value="Oxoglu/Fe-dep_dioxygenase_dom"/>
</dbReference>
<dbReference type="Gene3D" id="2.60.120.620">
    <property type="entry name" value="q2cbj1_9rhob like domain"/>
    <property type="match status" value="1"/>
</dbReference>
<accession>A0A8I3A995</accession>
<dbReference type="PROSITE" id="PS51471">
    <property type="entry name" value="FE2OG_OXY"/>
    <property type="match status" value="1"/>
</dbReference>
<dbReference type="InterPro" id="IPR044862">
    <property type="entry name" value="Pro_4_hyd_alph_FE2OG_OXY"/>
</dbReference>
<keyword evidence="1" id="KW-0479">Metal-binding</keyword>
<dbReference type="Pfam" id="PF13640">
    <property type="entry name" value="2OG-FeII_Oxy_3"/>
    <property type="match status" value="1"/>
</dbReference>
<sequence>MSEPEHFSGPKVTALQTALHDCSPLISGLCAIPDYQRILYYRHGDLLRCVDFPNSGADDLEALYRACKPAEFGRNGESVLDESYRKAGKMEPISFSTLLDPHSLGIHEQVSKALLTQRHGTIDAELYKLNVYGKGDFFKAHKDTPRDKNMFGSLVVLLPTAHEGGQFVLRQGEKEWTLDLANEFAIATKPSVYFVAFYGDVEHEVLPVTSGYRVTLTYNLYHKPIQPSTSSIFTPLHLKLKQALVDLVNDKSKLPNGGYLGFGLVHEYVHTGHNLLELLLGQLKGSDRALADVCDELGLRYSLRLLYRGITEPFVNFITTKELDVEDWGAEVDSSEYLEEALKEFTIDQAEGINFVGGRYPFKPVIWEEDNEYGYDGSWLRAFYRTPITEVLEITRMKSSVDHATTFTVHTGNEPMSTCFYGTACMLIAVEPAASREVVGL</sequence>
<reference evidence="3" key="1">
    <citation type="submission" date="2021-03" db="EMBL/GenBank/DDBJ databases">
        <title>Evolutionary innovations through gain and loss of genes in the ectomycorrhizal Boletales.</title>
        <authorList>
            <person name="Wu G."/>
            <person name="Miyauchi S."/>
            <person name="Morin E."/>
            <person name="Yang Z.-L."/>
            <person name="Xu J."/>
            <person name="Martin F.M."/>
        </authorList>
    </citation>
    <scope>NUCLEOTIDE SEQUENCE</scope>
    <source>
        <strain evidence="3">BR01</strain>
    </source>
</reference>
<dbReference type="AlphaFoldDB" id="A0A8I3A995"/>
<keyword evidence="4" id="KW-1185">Reference proteome</keyword>
<evidence type="ECO:0000313" key="3">
    <source>
        <dbReference type="EMBL" id="KAG6374330.1"/>
    </source>
</evidence>
<evidence type="ECO:0000259" key="2">
    <source>
        <dbReference type="PROSITE" id="PS51471"/>
    </source>
</evidence>
<dbReference type="PANTHER" id="PTHR33099">
    <property type="entry name" value="FE2OG DIOXYGENASE DOMAIN-CONTAINING PROTEIN"/>
    <property type="match status" value="1"/>
</dbReference>
<protein>
    <recommendedName>
        <fullName evidence="2">Fe2OG dioxygenase domain-containing protein</fullName>
    </recommendedName>
</protein>